<feature type="chain" id="PRO_5030843206" description="Glycosyl transferase CAP10 domain-containing protein" evidence="3">
    <location>
        <begin position="22"/>
        <end position="457"/>
    </location>
</feature>
<dbReference type="GO" id="GO:0016740">
    <property type="term" value="F:transferase activity"/>
    <property type="evidence" value="ECO:0007669"/>
    <property type="project" value="UniProtKB-KW"/>
</dbReference>
<feature type="signal peptide" evidence="3">
    <location>
        <begin position="1"/>
        <end position="21"/>
    </location>
</feature>
<evidence type="ECO:0000256" key="2">
    <source>
        <dbReference type="ARBA" id="ARBA00022679"/>
    </source>
</evidence>
<dbReference type="SMART" id="SM00672">
    <property type="entry name" value="CAP10"/>
    <property type="match status" value="1"/>
</dbReference>
<sequence length="457" mass="51467">MEFAVSCLAVVVVSFTVGALSSDALRRAGDAVLAGSFGDSHLVSEAMLSGVAAAVGLSFSKLAPGELERDALGKEAVRAQYEELARQLLLPFSESGAGIDRRLYMDVFESNACPLCVLIQVKSGAVWVYDPRNIRSRGELFHQLRLKEALYWTSRAVMMSKRLRTAKFEFVVSVGDSIVTTDRVHSYRFAKPSLPARPIFGATWCNVSSNLPFPLFFYDLMRRAFPSKLRFRRFRSLTEWDDRVLQYMTGDGTAWAQKIPRAVFRGVNRDSQLLPDRESIDAACFKVGRSRLFRIGQNNTKLFDVVVTGSCGGVKIATAASMSMFEQQAYKYQIYFDGNGFWADRLALILLSQSCPIKQVTPCKLFFEPLLTAWEHYVPFSYDMNDLVSNVRRVVQNDDEAKAIAVRSQRWAMDYLSHDAIVTFTDTLLSQYADLLILPRSWHLHRDAIRAHPVLVS</sequence>
<accession>A0A7S0XNB2</accession>
<organism evidence="5">
    <name type="scientific">Erythrolobus madagascarensis</name>
    <dbReference type="NCBI Taxonomy" id="708628"/>
    <lineage>
        <taxon>Eukaryota</taxon>
        <taxon>Rhodophyta</taxon>
        <taxon>Bangiophyceae</taxon>
        <taxon>Porphyridiales</taxon>
        <taxon>Porphyridiaceae</taxon>
        <taxon>Erythrolobus</taxon>
    </lineage>
</organism>
<comment type="similarity">
    <text evidence="1">Belongs to the glycosyltransferase 90 family.</text>
</comment>
<feature type="domain" description="Glycosyl transferase CAP10" evidence="4">
    <location>
        <begin position="164"/>
        <end position="439"/>
    </location>
</feature>
<dbReference type="EMBL" id="HBFE01003184">
    <property type="protein sequence ID" value="CAD8726050.1"/>
    <property type="molecule type" value="Transcribed_RNA"/>
</dbReference>
<reference evidence="5" key="1">
    <citation type="submission" date="2021-01" db="EMBL/GenBank/DDBJ databases">
        <authorList>
            <person name="Corre E."/>
            <person name="Pelletier E."/>
            <person name="Niang G."/>
            <person name="Scheremetjew M."/>
            <person name="Finn R."/>
            <person name="Kale V."/>
            <person name="Holt S."/>
            <person name="Cochrane G."/>
            <person name="Meng A."/>
            <person name="Brown T."/>
            <person name="Cohen L."/>
        </authorList>
    </citation>
    <scope>NUCLEOTIDE SEQUENCE</scope>
    <source>
        <strain evidence="5">CCMP3276</strain>
    </source>
</reference>
<dbReference type="PANTHER" id="PTHR12203">
    <property type="entry name" value="KDEL LYS-ASP-GLU-LEU CONTAINING - RELATED"/>
    <property type="match status" value="1"/>
</dbReference>
<evidence type="ECO:0000256" key="3">
    <source>
        <dbReference type="SAM" id="SignalP"/>
    </source>
</evidence>
<dbReference type="Pfam" id="PF05686">
    <property type="entry name" value="Glyco_transf_90"/>
    <property type="match status" value="1"/>
</dbReference>
<dbReference type="InterPro" id="IPR006598">
    <property type="entry name" value="CAP10"/>
</dbReference>
<evidence type="ECO:0000259" key="4">
    <source>
        <dbReference type="SMART" id="SM00672"/>
    </source>
</evidence>
<keyword evidence="2" id="KW-0808">Transferase</keyword>
<dbReference type="PANTHER" id="PTHR12203:SF35">
    <property type="entry name" value="PROTEIN O-GLUCOSYLTRANSFERASE 1"/>
    <property type="match status" value="1"/>
</dbReference>
<dbReference type="InterPro" id="IPR051091">
    <property type="entry name" value="O-Glucosyltr/Glycosyltrsf_90"/>
</dbReference>
<evidence type="ECO:0000313" key="5">
    <source>
        <dbReference type="EMBL" id="CAD8726050.1"/>
    </source>
</evidence>
<evidence type="ECO:0000256" key="1">
    <source>
        <dbReference type="ARBA" id="ARBA00010118"/>
    </source>
</evidence>
<name>A0A7S0XNB2_9RHOD</name>
<protein>
    <recommendedName>
        <fullName evidence="4">Glycosyl transferase CAP10 domain-containing protein</fullName>
    </recommendedName>
</protein>
<dbReference type="AlphaFoldDB" id="A0A7S0XNB2"/>
<proteinExistence type="inferred from homology"/>
<keyword evidence="3" id="KW-0732">Signal</keyword>
<gene>
    <name evidence="5" type="ORF">EMAD1354_LOCUS2130</name>
</gene>